<organism evidence="2 3">
    <name type="scientific">Breznakia pachnodae</name>
    <dbReference type="NCBI Taxonomy" id="265178"/>
    <lineage>
        <taxon>Bacteria</taxon>
        <taxon>Bacillati</taxon>
        <taxon>Bacillota</taxon>
        <taxon>Erysipelotrichia</taxon>
        <taxon>Erysipelotrichales</taxon>
        <taxon>Erysipelotrichaceae</taxon>
        <taxon>Breznakia</taxon>
    </lineage>
</organism>
<accession>A0ABU0DZF5</accession>
<evidence type="ECO:0000313" key="3">
    <source>
        <dbReference type="Proteomes" id="UP001230220"/>
    </source>
</evidence>
<sequence>MKDEKQTIDELLDFNEETNVEISKDIRKGIIKSVYIRVLISLVVIALLVVGGYFGASKIYKAVHYNPFNETINGTIIGDYTKNETPEFDVLMSAYYDLSSPGYSYDKSNSIKYSGFGNYEVIGSTYNRFDGKQQQTNFQIKDSKQTNVISEVEGLEHFLYDDNPEGAPEDHQWENYGKEEFIALVNELPDSSRMSVSVTFIEGMDFRAFAEFENKYKNTSYQYLATSLMSFNSNLGDEHTLTTSAVVMAGFSPITQYDDKFISEKYPYLDIGMISDGEDLWQHYISLVRLLVDNKEFVDMLDTENEGLYDRYNSILNCLENGSASVSGARITVNKQDMLDMIESGVIRYAVYEDVKLSK</sequence>
<protein>
    <recommendedName>
        <fullName evidence="4">Sigma factor regulator C-terminal domain-containing protein</fullName>
    </recommendedName>
</protein>
<dbReference type="EMBL" id="JAUSUR010000001">
    <property type="protein sequence ID" value="MDQ0360017.1"/>
    <property type="molecule type" value="Genomic_DNA"/>
</dbReference>
<proteinExistence type="predicted"/>
<keyword evidence="1" id="KW-0472">Membrane</keyword>
<dbReference type="Proteomes" id="UP001230220">
    <property type="component" value="Unassembled WGS sequence"/>
</dbReference>
<name>A0ABU0DZF5_9FIRM</name>
<keyword evidence="1" id="KW-0812">Transmembrane</keyword>
<reference evidence="2 3" key="1">
    <citation type="submission" date="2023-07" db="EMBL/GenBank/DDBJ databases">
        <title>Genomic Encyclopedia of Type Strains, Phase IV (KMG-IV): sequencing the most valuable type-strain genomes for metagenomic binning, comparative biology and taxonomic classification.</title>
        <authorList>
            <person name="Goeker M."/>
        </authorList>
    </citation>
    <scope>NUCLEOTIDE SEQUENCE [LARGE SCALE GENOMIC DNA]</scope>
    <source>
        <strain evidence="2 3">DSM 16784</strain>
    </source>
</reference>
<gene>
    <name evidence="2" type="ORF">J2S15_000748</name>
</gene>
<feature type="transmembrane region" description="Helical" evidence="1">
    <location>
        <begin position="34"/>
        <end position="56"/>
    </location>
</feature>
<evidence type="ECO:0000256" key="1">
    <source>
        <dbReference type="SAM" id="Phobius"/>
    </source>
</evidence>
<comment type="caution">
    <text evidence="2">The sequence shown here is derived from an EMBL/GenBank/DDBJ whole genome shotgun (WGS) entry which is preliminary data.</text>
</comment>
<dbReference type="RefSeq" id="WP_307405592.1">
    <property type="nucleotide sequence ID" value="NZ_JAUSUR010000001.1"/>
</dbReference>
<keyword evidence="3" id="KW-1185">Reference proteome</keyword>
<evidence type="ECO:0008006" key="4">
    <source>
        <dbReference type="Google" id="ProtNLM"/>
    </source>
</evidence>
<keyword evidence="1" id="KW-1133">Transmembrane helix</keyword>
<evidence type="ECO:0000313" key="2">
    <source>
        <dbReference type="EMBL" id="MDQ0360017.1"/>
    </source>
</evidence>